<feature type="domain" description="Flagellar hook-associated protein 2 N-terminal" evidence="7">
    <location>
        <begin position="17"/>
        <end position="118"/>
    </location>
</feature>
<evidence type="ECO:0000256" key="2">
    <source>
        <dbReference type="ARBA" id="ARBA00011255"/>
    </source>
</evidence>
<sequence length="542" mass="60286">MVSGISGGGLRLPGLATGMDTDDMIKKMLMGQQAKIDKVKQDKQIIAWKQEMYKDIIKDVKDLQNTYFSSTSKDSLINNKNYFDYIAKVNSGVSANITAGQGAIEGNYIVDVIQMAKGATVSGKLQYTDGSNKNVTNDTKLSELGIDKNFTITVDGKEFTVDVEKLDKSKATVKDLVSSIKNSSFEVDGKTEKLSDYINVSFSELSQEISIETKKTGEGVVIAIGGDNKVFDVSTIDEGKNSIAEITAPGSSAKVKVERDSNNFTIDGITYKLTEKGETNINISKNVDQTFDRIKGFMDKYNALIEKISGKLKEKKDYDYKPLTEEQKKEMKDDDIKAWEERAKKGALRNDSNLEKMLSDLRGVFYDKVEGSNISFGRKQTGLDTSSDTTKSGQIEFGPGGEETLKKILMENPEDIMNLFNKMPSISNPKTSEEKKQAYNESGIFQRINTIIKDYAGLPGVTLGKGILTDYANKQEDNSIYGVIGSNNLPDQLHRKDIMIKNLSDKMKEKEKQLYRQFATLEKVMNKYNSQAAWMAQQFGGQ</sequence>
<evidence type="ECO:0000313" key="10">
    <source>
        <dbReference type="Proteomes" id="UP000726170"/>
    </source>
</evidence>
<dbReference type="InterPro" id="IPR003481">
    <property type="entry name" value="FliD_N"/>
</dbReference>
<organism evidence="9 10">
    <name type="scientific">Clostridium mobile</name>
    <dbReference type="NCBI Taxonomy" id="2841512"/>
    <lineage>
        <taxon>Bacteria</taxon>
        <taxon>Bacillati</taxon>
        <taxon>Bacillota</taxon>
        <taxon>Clostridia</taxon>
        <taxon>Eubacteriales</taxon>
        <taxon>Clostridiaceae</taxon>
        <taxon>Clostridium</taxon>
    </lineage>
</organism>
<accession>A0ABS6EF25</accession>
<feature type="domain" description="Flagellar hook-associated protein 2 C-terminal" evidence="8">
    <location>
        <begin position="245"/>
        <end position="530"/>
    </location>
</feature>
<dbReference type="InterPro" id="IPR010809">
    <property type="entry name" value="FliD_C"/>
</dbReference>
<evidence type="ECO:0000256" key="6">
    <source>
        <dbReference type="SAM" id="MobiDB-lite"/>
    </source>
</evidence>
<dbReference type="EMBL" id="JAHLQF010000001">
    <property type="protein sequence ID" value="MBU5483070.1"/>
    <property type="molecule type" value="Genomic_DNA"/>
</dbReference>
<keyword evidence="10" id="KW-1185">Reference proteome</keyword>
<keyword evidence="5" id="KW-0964">Secreted</keyword>
<comment type="function">
    <text evidence="5">Required for morphogenesis and for the elongation of the flagellar filament by facilitating polymerization of the flagellin monomers at the tip of growing filament. Forms a capping structure, which prevents flagellin subunits (transported through the central channel of the flagellum) from leaking out without polymerization at the distal end.</text>
</comment>
<dbReference type="Proteomes" id="UP000726170">
    <property type="component" value="Unassembled WGS sequence"/>
</dbReference>
<evidence type="ECO:0000313" key="9">
    <source>
        <dbReference type="EMBL" id="MBU5483070.1"/>
    </source>
</evidence>
<name>A0ABS6EF25_9CLOT</name>
<dbReference type="PANTHER" id="PTHR30288">
    <property type="entry name" value="FLAGELLAR CAP/ASSEMBLY PROTEIN FLID"/>
    <property type="match status" value="1"/>
</dbReference>
<dbReference type="PANTHER" id="PTHR30288:SF0">
    <property type="entry name" value="FLAGELLAR HOOK-ASSOCIATED PROTEIN 2"/>
    <property type="match status" value="1"/>
</dbReference>
<keyword evidence="9" id="KW-0282">Flagellum</keyword>
<comment type="caution">
    <text evidence="9">The sequence shown here is derived from an EMBL/GenBank/DDBJ whole genome shotgun (WGS) entry which is preliminary data.</text>
</comment>
<evidence type="ECO:0000259" key="8">
    <source>
        <dbReference type="Pfam" id="PF07195"/>
    </source>
</evidence>
<dbReference type="RefSeq" id="WP_216437474.1">
    <property type="nucleotide sequence ID" value="NZ_JAHLQF010000001.1"/>
</dbReference>
<keyword evidence="9" id="KW-0966">Cell projection</keyword>
<evidence type="ECO:0000256" key="5">
    <source>
        <dbReference type="RuleBase" id="RU362066"/>
    </source>
</evidence>
<feature type="region of interest" description="Disordered" evidence="6">
    <location>
        <begin position="379"/>
        <end position="398"/>
    </location>
</feature>
<dbReference type="Pfam" id="PF07195">
    <property type="entry name" value="FliD_C"/>
    <property type="match status" value="1"/>
</dbReference>
<proteinExistence type="inferred from homology"/>
<feature type="compositionally biased region" description="Polar residues" evidence="6">
    <location>
        <begin position="382"/>
        <end position="393"/>
    </location>
</feature>
<evidence type="ECO:0000256" key="3">
    <source>
        <dbReference type="ARBA" id="ARBA00023054"/>
    </source>
</evidence>
<comment type="subunit">
    <text evidence="2 5">Homopentamer.</text>
</comment>
<evidence type="ECO:0000256" key="1">
    <source>
        <dbReference type="ARBA" id="ARBA00009764"/>
    </source>
</evidence>
<keyword evidence="3" id="KW-0175">Coiled coil</keyword>
<dbReference type="InterPro" id="IPR040026">
    <property type="entry name" value="FliD"/>
</dbReference>
<keyword evidence="9" id="KW-0969">Cilium</keyword>
<comment type="similarity">
    <text evidence="1 5">Belongs to the FliD family.</text>
</comment>
<evidence type="ECO:0000256" key="4">
    <source>
        <dbReference type="ARBA" id="ARBA00023143"/>
    </source>
</evidence>
<reference evidence="9 10" key="1">
    <citation type="submission" date="2021-06" db="EMBL/GenBank/DDBJ databases">
        <authorList>
            <person name="Sun Q."/>
            <person name="Li D."/>
        </authorList>
    </citation>
    <scope>NUCLEOTIDE SEQUENCE [LARGE SCALE GENOMIC DNA]</scope>
    <source>
        <strain evidence="9 10">MSJ-11</strain>
    </source>
</reference>
<keyword evidence="4 5" id="KW-0975">Bacterial flagellum</keyword>
<evidence type="ECO:0000259" key="7">
    <source>
        <dbReference type="Pfam" id="PF02465"/>
    </source>
</evidence>
<gene>
    <name evidence="9" type="primary">fliD</name>
    <name evidence="9" type="ORF">KQI86_01950</name>
</gene>
<comment type="subcellular location">
    <subcellularLocation>
        <location evidence="5">Secreted</location>
    </subcellularLocation>
    <subcellularLocation>
        <location evidence="5">Bacterial flagellum</location>
    </subcellularLocation>
</comment>
<protein>
    <recommendedName>
        <fullName evidence="5">Flagellar hook-associated protein 2</fullName>
        <shortName evidence="5">HAP2</shortName>
    </recommendedName>
    <alternativeName>
        <fullName evidence="5">Flagellar cap protein</fullName>
    </alternativeName>
</protein>
<dbReference type="Pfam" id="PF02465">
    <property type="entry name" value="FliD_N"/>
    <property type="match status" value="1"/>
</dbReference>